<keyword evidence="1" id="KW-0963">Cytoplasm</keyword>
<dbReference type="PANTHER" id="PTHR34298">
    <property type="entry name" value="SEGREGATION AND CONDENSATION PROTEIN B"/>
    <property type="match status" value="1"/>
</dbReference>
<feature type="compositionally biased region" description="Acidic residues" evidence="5">
    <location>
        <begin position="193"/>
        <end position="205"/>
    </location>
</feature>
<organism evidence="6 7">
    <name type="scientific">Futiania mangrovi</name>
    <dbReference type="NCBI Taxonomy" id="2959716"/>
    <lineage>
        <taxon>Bacteria</taxon>
        <taxon>Pseudomonadati</taxon>
        <taxon>Pseudomonadota</taxon>
        <taxon>Alphaproteobacteria</taxon>
        <taxon>Futianiales</taxon>
        <taxon>Futianiaceae</taxon>
        <taxon>Futiania</taxon>
    </lineage>
</organism>
<keyword evidence="2" id="KW-0132">Cell division</keyword>
<evidence type="ECO:0000256" key="2">
    <source>
        <dbReference type="ARBA" id="ARBA00022618"/>
    </source>
</evidence>
<dbReference type="PANTHER" id="PTHR34298:SF2">
    <property type="entry name" value="SEGREGATION AND CONDENSATION PROTEIN B"/>
    <property type="match status" value="1"/>
</dbReference>
<evidence type="ECO:0000256" key="5">
    <source>
        <dbReference type="SAM" id="MobiDB-lite"/>
    </source>
</evidence>
<dbReference type="AlphaFoldDB" id="A0A9J6P8H1"/>
<dbReference type="InterPro" id="IPR036388">
    <property type="entry name" value="WH-like_DNA-bd_sf"/>
</dbReference>
<protein>
    <submittedName>
        <fullName evidence="6">SMC-Scp complex subunit ScpB</fullName>
    </submittedName>
</protein>
<feature type="region of interest" description="Disordered" evidence="5">
    <location>
        <begin position="177"/>
        <end position="223"/>
    </location>
</feature>
<keyword evidence="3" id="KW-0159">Chromosome partition</keyword>
<evidence type="ECO:0000256" key="1">
    <source>
        <dbReference type="ARBA" id="ARBA00022490"/>
    </source>
</evidence>
<evidence type="ECO:0000256" key="4">
    <source>
        <dbReference type="ARBA" id="ARBA00023306"/>
    </source>
</evidence>
<gene>
    <name evidence="6" type="primary">scpB</name>
    <name evidence="6" type="ORF">NJQ99_06115</name>
</gene>
<dbReference type="SUPFAM" id="SSF46785">
    <property type="entry name" value="Winged helix' DNA-binding domain"/>
    <property type="match status" value="2"/>
</dbReference>
<dbReference type="NCBIfam" id="TIGR00281">
    <property type="entry name" value="SMC-Scp complex subunit ScpB"/>
    <property type="match status" value="1"/>
</dbReference>
<accession>A0A9J6P8H1</accession>
<evidence type="ECO:0000313" key="7">
    <source>
        <dbReference type="Proteomes" id="UP001055804"/>
    </source>
</evidence>
<dbReference type="InterPro" id="IPR005234">
    <property type="entry name" value="ScpB_csome_segregation"/>
</dbReference>
<dbReference type="Gene3D" id="1.10.10.10">
    <property type="entry name" value="Winged helix-like DNA-binding domain superfamily/Winged helix DNA-binding domain"/>
    <property type="match status" value="2"/>
</dbReference>
<evidence type="ECO:0000313" key="6">
    <source>
        <dbReference type="EMBL" id="MCP1335980.1"/>
    </source>
</evidence>
<dbReference type="InterPro" id="IPR036390">
    <property type="entry name" value="WH_DNA-bd_sf"/>
</dbReference>
<comment type="caution">
    <text evidence="6">The sequence shown here is derived from an EMBL/GenBank/DDBJ whole genome shotgun (WGS) entry which is preliminary data.</text>
</comment>
<dbReference type="EMBL" id="JAMZFT010000001">
    <property type="protein sequence ID" value="MCP1335980.1"/>
    <property type="molecule type" value="Genomic_DNA"/>
</dbReference>
<sequence>MKGLLADPAMRDHLRLIEALVFASASPVEESAIAERLPEGVDPAPLLETLSRDYANRGVNLRKVGTAWAFRTAPDLAFLMRKEVEEERKLSRAAIETLAIIAYHQPVTRTEIEEVRGVGIARGTLDQLVEIGWVKLGRRRQTPGRPVTFVTTQGFLDHFGLEALKDLPGAKELREAGFLSAEPPPGFTPPEEMGLDGEEDDDGLSDAEREAEAAMRLDDRDGF</sequence>
<evidence type="ECO:0000256" key="3">
    <source>
        <dbReference type="ARBA" id="ARBA00022829"/>
    </source>
</evidence>
<keyword evidence="7" id="KW-1185">Reference proteome</keyword>
<name>A0A9J6P8H1_9PROT</name>
<dbReference type="Proteomes" id="UP001055804">
    <property type="component" value="Unassembled WGS sequence"/>
</dbReference>
<dbReference type="GO" id="GO:0051304">
    <property type="term" value="P:chromosome separation"/>
    <property type="evidence" value="ECO:0007669"/>
    <property type="project" value="InterPro"/>
</dbReference>
<proteinExistence type="predicted"/>
<feature type="compositionally biased region" description="Basic and acidic residues" evidence="5">
    <location>
        <begin position="206"/>
        <end position="223"/>
    </location>
</feature>
<keyword evidence="4" id="KW-0131">Cell cycle</keyword>
<dbReference type="Pfam" id="PF04079">
    <property type="entry name" value="SMC_ScpB"/>
    <property type="match status" value="1"/>
</dbReference>
<reference evidence="6" key="1">
    <citation type="submission" date="2022-06" db="EMBL/GenBank/DDBJ databases">
        <title>Isolation and Genomics of Futiania mangrovii gen. nov., sp. nov., a Rare and Metabolically-versatile member in the Class Alphaproteobacteria.</title>
        <authorList>
            <person name="Liu L."/>
            <person name="Huang W.-C."/>
            <person name="Pan J."/>
            <person name="Li J."/>
            <person name="Huang Y."/>
            <person name="Du H."/>
            <person name="Liu Y."/>
            <person name="Li M."/>
        </authorList>
    </citation>
    <scope>NUCLEOTIDE SEQUENCE</scope>
    <source>
        <strain evidence="6">FT118</strain>
    </source>
</reference>
<dbReference type="GO" id="GO:0051301">
    <property type="term" value="P:cell division"/>
    <property type="evidence" value="ECO:0007669"/>
    <property type="project" value="UniProtKB-KW"/>
</dbReference>